<proteinExistence type="predicted"/>
<dbReference type="InterPro" id="IPR013783">
    <property type="entry name" value="Ig-like_fold"/>
</dbReference>
<keyword evidence="4" id="KW-1185">Reference proteome</keyword>
<dbReference type="SMART" id="SM00409">
    <property type="entry name" value="IG"/>
    <property type="match status" value="2"/>
</dbReference>
<dbReference type="SMART" id="SM00406">
    <property type="entry name" value="IGv"/>
    <property type="match status" value="1"/>
</dbReference>
<dbReference type="GO" id="GO:0050808">
    <property type="term" value="P:synapse organization"/>
    <property type="evidence" value="ECO:0007669"/>
    <property type="project" value="TreeGrafter"/>
</dbReference>
<dbReference type="SUPFAM" id="SSF48726">
    <property type="entry name" value="Immunoglobulin"/>
    <property type="match status" value="1"/>
</dbReference>
<dbReference type="InterPro" id="IPR007110">
    <property type="entry name" value="Ig-like_dom"/>
</dbReference>
<dbReference type="PROSITE" id="PS50835">
    <property type="entry name" value="IG_LIKE"/>
    <property type="match status" value="2"/>
</dbReference>
<dbReference type="InterPro" id="IPR003599">
    <property type="entry name" value="Ig_sub"/>
</dbReference>
<dbReference type="OrthoDB" id="190835at2759"/>
<dbReference type="AlphaFoldDB" id="A0A4S2LAC7"/>
<dbReference type="InterPro" id="IPR037448">
    <property type="entry name" value="Zig-8"/>
</dbReference>
<dbReference type="STRING" id="147828.A0A4S2LAC7"/>
<accession>A0A4S2LAC7</accession>
<gene>
    <name evidence="3" type="ORF">CRM22_009099</name>
</gene>
<feature type="chain" id="PRO_5020474319" description="Ig-like domain-containing protein" evidence="1">
    <location>
        <begin position="25"/>
        <end position="451"/>
    </location>
</feature>
<name>A0A4S2LAC7_OPIFE</name>
<dbReference type="Pfam" id="PF00047">
    <property type="entry name" value="ig"/>
    <property type="match status" value="1"/>
</dbReference>
<dbReference type="PANTHER" id="PTHR23279">
    <property type="entry name" value="DEFECTIVE PROBOSCIS EXTENSION RESPONSE DPR -RELATED"/>
    <property type="match status" value="1"/>
</dbReference>
<evidence type="ECO:0000313" key="3">
    <source>
        <dbReference type="EMBL" id="TGZ59406.1"/>
    </source>
</evidence>
<protein>
    <recommendedName>
        <fullName evidence="2">Ig-like domain-containing protein</fullName>
    </recommendedName>
</protein>
<dbReference type="Proteomes" id="UP000308267">
    <property type="component" value="Unassembled WGS sequence"/>
</dbReference>
<evidence type="ECO:0000259" key="2">
    <source>
        <dbReference type="PROSITE" id="PS50835"/>
    </source>
</evidence>
<organism evidence="3 4">
    <name type="scientific">Opisthorchis felineus</name>
    <dbReference type="NCBI Taxonomy" id="147828"/>
    <lineage>
        <taxon>Eukaryota</taxon>
        <taxon>Metazoa</taxon>
        <taxon>Spiralia</taxon>
        <taxon>Lophotrochozoa</taxon>
        <taxon>Platyhelminthes</taxon>
        <taxon>Trematoda</taxon>
        <taxon>Digenea</taxon>
        <taxon>Opisthorchiida</taxon>
        <taxon>Opisthorchiata</taxon>
        <taxon>Opisthorchiidae</taxon>
        <taxon>Opisthorchis</taxon>
    </lineage>
</organism>
<feature type="domain" description="Ig-like" evidence="2">
    <location>
        <begin position="269"/>
        <end position="377"/>
    </location>
</feature>
<comment type="caution">
    <text evidence="3">The sequence shown here is derived from an EMBL/GenBank/DDBJ whole genome shotgun (WGS) entry which is preliminary data.</text>
</comment>
<dbReference type="EMBL" id="SJOL01008870">
    <property type="protein sequence ID" value="TGZ59406.1"/>
    <property type="molecule type" value="Genomic_DNA"/>
</dbReference>
<feature type="signal peptide" evidence="1">
    <location>
        <begin position="1"/>
        <end position="24"/>
    </location>
</feature>
<dbReference type="CDD" id="cd00099">
    <property type="entry name" value="IgV"/>
    <property type="match status" value="1"/>
</dbReference>
<dbReference type="GO" id="GO:0032589">
    <property type="term" value="C:neuron projection membrane"/>
    <property type="evidence" value="ECO:0007669"/>
    <property type="project" value="TreeGrafter"/>
</dbReference>
<evidence type="ECO:0000256" key="1">
    <source>
        <dbReference type="SAM" id="SignalP"/>
    </source>
</evidence>
<dbReference type="Gene3D" id="2.60.40.10">
    <property type="entry name" value="Immunoglobulins"/>
    <property type="match status" value="1"/>
</dbReference>
<sequence length="451" mass="51852">MASNGYNTWTYLFFCIVCLHLLEGTTTMKCSAVFLQRCASSTHIIAYISRNLHLIYLLRASQKAGVEGSAQIWNNPDRFVQEQEVVALRSGDLTMIPASTHNCPMKSPVDFITGYRKESYYNQAQQETFYTSTPRAAVLSEVPQEPCFEPLEGINITAKVNADAHIPCTVRNIDFSSTVMSWWREGSLRELTVGHQVASQRYSIDKSDPRSWTLVIRNVTQSDAGNYICQINLSKLKEKFYRLSVLPLETTKQDSTKLNDEYVKDEATPYKNMSHQDVLIEGKPNGVTNRPHQLTCIARFYQPDPSSTVLWFHKNPYQGTAERRYPRSPVTLDQMWKDHTDSSLEYNVSHHWLNKSQLISVLRLSRLSLKSAGLWRCAKFSRNFFEPTGEATFHLRVFDSKEDQVSRFLQGAKQPRYVPNKPNSGPFLCNYTPAYTASILYFLFHQRFHFE</sequence>
<feature type="domain" description="Ig-like" evidence="2">
    <location>
        <begin position="134"/>
        <end position="232"/>
    </location>
</feature>
<dbReference type="InterPro" id="IPR013106">
    <property type="entry name" value="Ig_V-set"/>
</dbReference>
<evidence type="ECO:0000313" key="4">
    <source>
        <dbReference type="Proteomes" id="UP000308267"/>
    </source>
</evidence>
<dbReference type="InterPro" id="IPR036179">
    <property type="entry name" value="Ig-like_dom_sf"/>
</dbReference>
<dbReference type="InterPro" id="IPR013151">
    <property type="entry name" value="Immunoglobulin_dom"/>
</dbReference>
<dbReference type="PANTHER" id="PTHR23279:SF36">
    <property type="entry name" value="DEFECTIVE PROBOSCIS EXTENSION RESPONSE 9, ISOFORM A"/>
    <property type="match status" value="1"/>
</dbReference>
<keyword evidence="1" id="KW-0732">Signal</keyword>
<reference evidence="3 4" key="1">
    <citation type="journal article" date="2019" name="BMC Genomics">
        <title>New insights from Opisthorchis felineus genome: update on genomics of the epidemiologically important liver flukes.</title>
        <authorList>
            <person name="Ershov N.I."/>
            <person name="Mordvinov V.A."/>
            <person name="Prokhortchouk E.B."/>
            <person name="Pakharukova M.Y."/>
            <person name="Gunbin K.V."/>
            <person name="Ustyantsev K."/>
            <person name="Genaev M.A."/>
            <person name="Blinov A.G."/>
            <person name="Mazur A."/>
            <person name="Boulygina E."/>
            <person name="Tsygankova S."/>
            <person name="Khrameeva E."/>
            <person name="Chekanov N."/>
            <person name="Fan G."/>
            <person name="Xiao A."/>
            <person name="Zhang H."/>
            <person name="Xu X."/>
            <person name="Yang H."/>
            <person name="Solovyev V."/>
            <person name="Lee S.M."/>
            <person name="Liu X."/>
            <person name="Afonnikov D.A."/>
            <person name="Skryabin K.G."/>
        </authorList>
    </citation>
    <scope>NUCLEOTIDE SEQUENCE [LARGE SCALE GENOMIC DNA]</scope>
    <source>
        <strain evidence="3">AK-0245</strain>
        <tissue evidence="3">Whole organism</tissue>
    </source>
</reference>